<evidence type="ECO:0000313" key="9">
    <source>
        <dbReference type="EMBL" id="KAF7315788.1"/>
    </source>
</evidence>
<comment type="similarity">
    <text evidence="5">Belongs to the protein kinase superfamily. STE Ser/Thr protein kinase family. MAP kinase kinase subfamily.</text>
</comment>
<dbReference type="GO" id="GO:0005524">
    <property type="term" value="F:ATP binding"/>
    <property type="evidence" value="ECO:0007669"/>
    <property type="project" value="UniProtKB-KW"/>
</dbReference>
<dbReference type="Gene3D" id="1.10.510.10">
    <property type="entry name" value="Transferase(Phosphotransferase) domain 1"/>
    <property type="match status" value="1"/>
</dbReference>
<evidence type="ECO:0000256" key="6">
    <source>
        <dbReference type="ARBA" id="ARBA00038999"/>
    </source>
</evidence>
<dbReference type="InterPro" id="IPR008266">
    <property type="entry name" value="Tyr_kinase_AS"/>
</dbReference>
<keyword evidence="4" id="KW-0067">ATP-binding</keyword>
<dbReference type="Proteomes" id="UP000636479">
    <property type="component" value="Unassembled WGS sequence"/>
</dbReference>
<dbReference type="RefSeq" id="XP_037225811.1">
    <property type="nucleotide sequence ID" value="XM_037357901.1"/>
</dbReference>
<dbReference type="PANTHER" id="PTHR48013:SF18">
    <property type="entry name" value="KINASE, PUTATIVE-RELATED"/>
    <property type="match status" value="1"/>
</dbReference>
<proteinExistence type="inferred from homology"/>
<sequence>MRSTCSLSADLPDLVGAIVDDGFFRLTELLDIGRFSRVYKAVSITDPDLPPCAIKCMRRVDSDAERFEELRSEIYLHARVADLPGVASFSRVFTEAPGTNDELVFLVLEFVPTNFERLILDINHFSDRFMVINRSFCELLDAIEACHSAQVFHCDIRPANVLCDTNGLNIRLTDFGLATEEPNACLGRGEAAYLTPEATSGLALSHSAQGADLWALAVLLFVLITGEVPWTRAHMDDPRYAAFRVDPDTFLQDEHLLSPVAASFFRRCFSISPILRPSLACMREMVLPIEVFSIASMVGPQSSADVVLAALGMTKSCDSSSLPPSLIRKTVPRQLLPSLGQALESLPEIEVSTPHTASPLLPPLRTRDIYASASLEALRRSVDPQPATPLLPLLDSRVFIWPTPGPKFTTTPRLPSPPPDTVVPSSFFSQLVGLESIPSLPNTDSLPPLAELLRDFSDDPPSVLPNTDGFPSLADLLSESSESDSDDVSSSASTDLTSPESTPPSSLPATHAASKQSLPPLTIPPPLKHVLLTDPSGGQRYCASGWAQDSQRRD</sequence>
<dbReference type="EMBL" id="JACAZF010000001">
    <property type="protein sequence ID" value="KAF7315788.1"/>
    <property type="molecule type" value="Genomic_DNA"/>
</dbReference>
<dbReference type="GeneID" id="59340417"/>
<evidence type="ECO:0000256" key="3">
    <source>
        <dbReference type="ARBA" id="ARBA00022777"/>
    </source>
</evidence>
<accession>A0A8H6TDQ3</accession>
<dbReference type="OrthoDB" id="541276at2759"/>
<evidence type="ECO:0000313" key="10">
    <source>
        <dbReference type="Proteomes" id="UP000636479"/>
    </source>
</evidence>
<evidence type="ECO:0000259" key="8">
    <source>
        <dbReference type="PROSITE" id="PS50011"/>
    </source>
</evidence>
<feature type="compositionally biased region" description="Low complexity" evidence="7">
    <location>
        <begin position="488"/>
        <end position="500"/>
    </location>
</feature>
<dbReference type="EC" id="2.7.12.2" evidence="6"/>
<name>A0A8H6TDQ3_9AGAR</name>
<dbReference type="PROSITE" id="PS00109">
    <property type="entry name" value="PROTEIN_KINASE_TYR"/>
    <property type="match status" value="1"/>
</dbReference>
<organism evidence="9 10">
    <name type="scientific">Mycena indigotica</name>
    <dbReference type="NCBI Taxonomy" id="2126181"/>
    <lineage>
        <taxon>Eukaryota</taxon>
        <taxon>Fungi</taxon>
        <taxon>Dikarya</taxon>
        <taxon>Basidiomycota</taxon>
        <taxon>Agaricomycotina</taxon>
        <taxon>Agaricomycetes</taxon>
        <taxon>Agaricomycetidae</taxon>
        <taxon>Agaricales</taxon>
        <taxon>Marasmiineae</taxon>
        <taxon>Mycenaceae</taxon>
        <taxon>Mycena</taxon>
    </lineage>
</organism>
<keyword evidence="1" id="KW-0808">Transferase</keyword>
<dbReference type="GO" id="GO:0004708">
    <property type="term" value="F:MAP kinase kinase activity"/>
    <property type="evidence" value="ECO:0007669"/>
    <property type="project" value="UniProtKB-EC"/>
</dbReference>
<dbReference type="SUPFAM" id="SSF56112">
    <property type="entry name" value="Protein kinase-like (PK-like)"/>
    <property type="match status" value="1"/>
</dbReference>
<gene>
    <name evidence="9" type="ORF">MIND_00094900</name>
</gene>
<feature type="region of interest" description="Disordered" evidence="7">
    <location>
        <begin position="452"/>
        <end position="554"/>
    </location>
</feature>
<feature type="compositionally biased region" description="Low complexity" evidence="7">
    <location>
        <begin position="471"/>
        <end position="480"/>
    </location>
</feature>
<evidence type="ECO:0000256" key="2">
    <source>
        <dbReference type="ARBA" id="ARBA00022741"/>
    </source>
</evidence>
<evidence type="ECO:0000256" key="4">
    <source>
        <dbReference type="ARBA" id="ARBA00022840"/>
    </source>
</evidence>
<reference evidence="9" key="1">
    <citation type="submission" date="2020-05" db="EMBL/GenBank/DDBJ databases">
        <title>Mycena genomes resolve the evolution of fungal bioluminescence.</title>
        <authorList>
            <person name="Tsai I.J."/>
        </authorList>
    </citation>
    <scope>NUCLEOTIDE SEQUENCE</scope>
    <source>
        <strain evidence="9">171206Taipei</strain>
    </source>
</reference>
<dbReference type="PROSITE" id="PS50011">
    <property type="entry name" value="PROTEIN_KINASE_DOM"/>
    <property type="match status" value="1"/>
</dbReference>
<evidence type="ECO:0000256" key="7">
    <source>
        <dbReference type="SAM" id="MobiDB-lite"/>
    </source>
</evidence>
<keyword evidence="2" id="KW-0547">Nucleotide-binding</keyword>
<dbReference type="AlphaFoldDB" id="A0A8H6TDQ3"/>
<protein>
    <recommendedName>
        <fullName evidence="6">mitogen-activated protein kinase kinase</fullName>
        <ecNumber evidence="6">2.7.12.2</ecNumber>
    </recommendedName>
</protein>
<dbReference type="InterPro" id="IPR011009">
    <property type="entry name" value="Kinase-like_dom_sf"/>
</dbReference>
<dbReference type="InterPro" id="IPR000719">
    <property type="entry name" value="Prot_kinase_dom"/>
</dbReference>
<keyword evidence="10" id="KW-1185">Reference proteome</keyword>
<evidence type="ECO:0000256" key="5">
    <source>
        <dbReference type="ARBA" id="ARBA00038035"/>
    </source>
</evidence>
<feature type="domain" description="Protein kinase" evidence="8">
    <location>
        <begin position="24"/>
        <end position="292"/>
    </location>
</feature>
<dbReference type="PANTHER" id="PTHR48013">
    <property type="entry name" value="DUAL SPECIFICITY MITOGEN-ACTIVATED PROTEIN KINASE KINASE 5-RELATED"/>
    <property type="match status" value="1"/>
</dbReference>
<keyword evidence="3 9" id="KW-0418">Kinase</keyword>
<evidence type="ECO:0000256" key="1">
    <source>
        <dbReference type="ARBA" id="ARBA00022679"/>
    </source>
</evidence>
<dbReference type="Pfam" id="PF00069">
    <property type="entry name" value="Pkinase"/>
    <property type="match status" value="1"/>
</dbReference>
<comment type="caution">
    <text evidence="9">The sequence shown here is derived from an EMBL/GenBank/DDBJ whole genome shotgun (WGS) entry which is preliminary data.</text>
</comment>